<organism evidence="2 3">
    <name type="scientific">Plebeiibacterium marinum</name>
    <dbReference type="NCBI Taxonomy" id="2992111"/>
    <lineage>
        <taxon>Bacteria</taxon>
        <taxon>Pseudomonadati</taxon>
        <taxon>Bacteroidota</taxon>
        <taxon>Bacteroidia</taxon>
        <taxon>Marinilabiliales</taxon>
        <taxon>Marinilabiliaceae</taxon>
        <taxon>Plebeiibacterium</taxon>
    </lineage>
</organism>
<accession>A0AAE3SIV1</accession>
<dbReference type="EMBL" id="JAPDPI010000007">
    <property type="protein sequence ID" value="MCW3804997.1"/>
    <property type="molecule type" value="Genomic_DNA"/>
</dbReference>
<evidence type="ECO:0008006" key="4">
    <source>
        <dbReference type="Google" id="ProtNLM"/>
    </source>
</evidence>
<comment type="caution">
    <text evidence="2">The sequence shown here is derived from an EMBL/GenBank/DDBJ whole genome shotgun (WGS) entry which is preliminary data.</text>
</comment>
<reference evidence="2" key="1">
    <citation type="submission" date="2022-10" db="EMBL/GenBank/DDBJ databases">
        <authorList>
            <person name="Yu W.X."/>
        </authorList>
    </citation>
    <scope>NUCLEOTIDE SEQUENCE</scope>
    <source>
        <strain evidence="2">D04</strain>
    </source>
</reference>
<evidence type="ECO:0000313" key="2">
    <source>
        <dbReference type="EMBL" id="MCW3804997.1"/>
    </source>
</evidence>
<feature type="signal peptide" evidence="1">
    <location>
        <begin position="1"/>
        <end position="23"/>
    </location>
</feature>
<dbReference type="PROSITE" id="PS51257">
    <property type="entry name" value="PROKAR_LIPOPROTEIN"/>
    <property type="match status" value="1"/>
</dbReference>
<keyword evidence="1" id="KW-0732">Signal</keyword>
<keyword evidence="3" id="KW-1185">Reference proteome</keyword>
<evidence type="ECO:0000256" key="1">
    <source>
        <dbReference type="SAM" id="SignalP"/>
    </source>
</evidence>
<name>A0AAE3SIV1_9BACT</name>
<evidence type="ECO:0000313" key="3">
    <source>
        <dbReference type="Proteomes" id="UP001207408"/>
    </source>
</evidence>
<dbReference type="AlphaFoldDB" id="A0AAE3SIV1"/>
<sequence>MKKLLLLPSILFVVFITLTVACSEDEDEICEQFVSPECSADITTCSGGDYGYYLYNEKEYYCEDEDCLDATRDVYIAAGCLDASGVLDINSQDYIQLRAISLKVIAEARAASGCN</sequence>
<dbReference type="RefSeq" id="WP_301198219.1">
    <property type="nucleotide sequence ID" value="NZ_JAPDPI010000007.1"/>
</dbReference>
<dbReference type="Proteomes" id="UP001207408">
    <property type="component" value="Unassembled WGS sequence"/>
</dbReference>
<protein>
    <recommendedName>
        <fullName evidence="4">Lipoprotein</fullName>
    </recommendedName>
</protein>
<proteinExistence type="predicted"/>
<gene>
    <name evidence="2" type="ORF">OM074_05130</name>
</gene>
<feature type="chain" id="PRO_5041982199" description="Lipoprotein" evidence="1">
    <location>
        <begin position="24"/>
        <end position="115"/>
    </location>
</feature>